<feature type="domain" description="Major facilitator superfamily (MFS) profile" evidence="10">
    <location>
        <begin position="23"/>
        <end position="505"/>
    </location>
</feature>
<evidence type="ECO:0000256" key="6">
    <source>
        <dbReference type="ARBA" id="ARBA00023136"/>
    </source>
</evidence>
<keyword evidence="5 9" id="KW-1133">Transmembrane helix</keyword>
<feature type="transmembrane region" description="Helical" evidence="9">
    <location>
        <begin position="114"/>
        <end position="135"/>
    </location>
</feature>
<dbReference type="PANTHER" id="PTHR42718:SF47">
    <property type="entry name" value="METHYL VIOLOGEN RESISTANCE PROTEIN SMVA"/>
    <property type="match status" value="1"/>
</dbReference>
<keyword evidence="12" id="KW-1185">Reference proteome</keyword>
<keyword evidence="2" id="KW-0813">Transport</keyword>
<dbReference type="InterPro" id="IPR020846">
    <property type="entry name" value="MFS_dom"/>
</dbReference>
<protein>
    <submittedName>
        <fullName evidence="11">MFS transporter</fullName>
    </submittedName>
</protein>
<feature type="region of interest" description="Disordered" evidence="8">
    <location>
        <begin position="505"/>
        <end position="524"/>
    </location>
</feature>
<comment type="caution">
    <text evidence="11">The sequence shown here is derived from an EMBL/GenBank/DDBJ whole genome shotgun (WGS) entry which is preliminary data.</text>
</comment>
<proteinExistence type="predicted"/>
<evidence type="ECO:0000256" key="5">
    <source>
        <dbReference type="ARBA" id="ARBA00022989"/>
    </source>
</evidence>
<feature type="transmembrane region" description="Helical" evidence="9">
    <location>
        <begin position="410"/>
        <end position="431"/>
    </location>
</feature>
<feature type="transmembrane region" description="Helical" evidence="9">
    <location>
        <begin position="240"/>
        <end position="256"/>
    </location>
</feature>
<dbReference type="AlphaFoldDB" id="A0A2X0KFY5"/>
<evidence type="ECO:0000259" key="10">
    <source>
        <dbReference type="PROSITE" id="PS50850"/>
    </source>
</evidence>
<dbReference type="GO" id="GO:0022857">
    <property type="term" value="F:transmembrane transporter activity"/>
    <property type="evidence" value="ECO:0007669"/>
    <property type="project" value="InterPro"/>
</dbReference>
<evidence type="ECO:0000256" key="9">
    <source>
        <dbReference type="SAM" id="Phobius"/>
    </source>
</evidence>
<gene>
    <name evidence="11" type="ORF">DN069_08885</name>
</gene>
<evidence type="ECO:0000256" key="7">
    <source>
        <dbReference type="ARBA" id="ARBA00023251"/>
    </source>
</evidence>
<feature type="transmembrane region" description="Helical" evidence="9">
    <location>
        <begin position="209"/>
        <end position="228"/>
    </location>
</feature>
<feature type="transmembrane region" description="Helical" evidence="9">
    <location>
        <begin position="472"/>
        <end position="498"/>
    </location>
</feature>
<dbReference type="OrthoDB" id="9781469at2"/>
<feature type="transmembrane region" description="Helical" evidence="9">
    <location>
        <begin position="367"/>
        <end position="389"/>
    </location>
</feature>
<dbReference type="SUPFAM" id="SSF103473">
    <property type="entry name" value="MFS general substrate transporter"/>
    <property type="match status" value="1"/>
</dbReference>
<dbReference type="GO" id="GO:0046677">
    <property type="term" value="P:response to antibiotic"/>
    <property type="evidence" value="ECO:0007669"/>
    <property type="project" value="UniProtKB-KW"/>
</dbReference>
<feature type="transmembrane region" description="Helical" evidence="9">
    <location>
        <begin position="277"/>
        <end position="302"/>
    </location>
</feature>
<feature type="transmembrane region" description="Helical" evidence="9">
    <location>
        <begin position="343"/>
        <end position="361"/>
    </location>
</feature>
<dbReference type="Gene3D" id="1.20.1250.20">
    <property type="entry name" value="MFS general substrate transporter like domains"/>
    <property type="match status" value="1"/>
</dbReference>
<feature type="transmembrane region" description="Helical" evidence="9">
    <location>
        <begin position="89"/>
        <end position="108"/>
    </location>
</feature>
<evidence type="ECO:0000256" key="8">
    <source>
        <dbReference type="SAM" id="MobiDB-lite"/>
    </source>
</evidence>
<dbReference type="Gene3D" id="1.20.1720.10">
    <property type="entry name" value="Multidrug resistance protein D"/>
    <property type="match status" value="1"/>
</dbReference>
<feature type="transmembrane region" description="Helical" evidence="9">
    <location>
        <begin position="59"/>
        <end position="77"/>
    </location>
</feature>
<dbReference type="CDD" id="cd17321">
    <property type="entry name" value="MFS_MMR_MDR_like"/>
    <property type="match status" value="1"/>
</dbReference>
<organism evidence="11 12">
    <name type="scientific">Streptacidiphilus pinicola</name>
    <dbReference type="NCBI Taxonomy" id="2219663"/>
    <lineage>
        <taxon>Bacteria</taxon>
        <taxon>Bacillati</taxon>
        <taxon>Actinomycetota</taxon>
        <taxon>Actinomycetes</taxon>
        <taxon>Kitasatosporales</taxon>
        <taxon>Streptomycetaceae</taxon>
        <taxon>Streptacidiphilus</taxon>
    </lineage>
</organism>
<sequence>MVHPGRPRGRHVNRPATDRRWATLAVCCLAALLLAIDATVVTLAVPALTRALRPSANQILWIADVYGFVLGGLLVTMGNLGDRIGRRRLLLLGVALFGLASAATAFAPSPALLIAARAALGAAGATIMPSTLSILRGVFTDPRERTWAISLWSSTSVAGFALGPVLGGLLLGHFWWGSVFLVNVPVCALVLAAGLLVLPESRAPQPGRLDAPSAALSVVGMVTAVYAVKEAARSGPLHPGVAVTALLGIGALTAFVRRQRRLAEPLIDLRLFRRRAYGVSVAAALVAMFVTAALSLLFAQYFQLVLGWSQLRSGLAGLPGALTAVLGGGAAAPAVAAWGRRRVVPLGLALMGLGCLLYLPVGTAADYPLVLLPMAVFGAGAGLSVAVTNHTVVEAFPPDRAGAAAAVSETAFEVGAALGIALIGTLQAAVYRARLTLPAGLTGDQAARLRESLGDALTGSTSTALAAARRSFVAGVHIATLTCAAVALAAAAAALLVLRARPRTRTGGPTEFDPDQEVMTSGAR</sequence>
<comment type="subcellular location">
    <subcellularLocation>
        <location evidence="1">Cell membrane</location>
        <topology evidence="1">Multi-pass membrane protein</topology>
    </subcellularLocation>
</comment>
<dbReference type="InterPro" id="IPR036259">
    <property type="entry name" value="MFS_trans_sf"/>
</dbReference>
<evidence type="ECO:0000256" key="3">
    <source>
        <dbReference type="ARBA" id="ARBA00022475"/>
    </source>
</evidence>
<evidence type="ECO:0000313" key="11">
    <source>
        <dbReference type="EMBL" id="RAG86009.1"/>
    </source>
</evidence>
<feature type="transmembrane region" description="Helical" evidence="9">
    <location>
        <begin position="21"/>
        <end position="47"/>
    </location>
</feature>
<keyword evidence="3" id="KW-1003">Cell membrane</keyword>
<dbReference type="GO" id="GO:0005886">
    <property type="term" value="C:plasma membrane"/>
    <property type="evidence" value="ECO:0007669"/>
    <property type="project" value="UniProtKB-SubCell"/>
</dbReference>
<evidence type="ECO:0000256" key="4">
    <source>
        <dbReference type="ARBA" id="ARBA00022692"/>
    </source>
</evidence>
<feature type="transmembrane region" description="Helical" evidence="9">
    <location>
        <begin position="173"/>
        <end position="197"/>
    </location>
</feature>
<evidence type="ECO:0000313" key="12">
    <source>
        <dbReference type="Proteomes" id="UP000248889"/>
    </source>
</evidence>
<feature type="transmembrane region" description="Helical" evidence="9">
    <location>
        <begin position="147"/>
        <end position="167"/>
    </location>
</feature>
<dbReference type="Proteomes" id="UP000248889">
    <property type="component" value="Unassembled WGS sequence"/>
</dbReference>
<accession>A0A2X0KFY5</accession>
<name>A0A2X0KFY5_9ACTN</name>
<reference evidence="11 12" key="1">
    <citation type="submission" date="2018-06" db="EMBL/GenBank/DDBJ databases">
        <title>Streptacidiphilus pinicola sp. nov., isolated from pine grove soil.</title>
        <authorList>
            <person name="Roh S.G."/>
            <person name="Park S."/>
            <person name="Kim M.-K."/>
            <person name="Yun B.-R."/>
            <person name="Park J."/>
            <person name="Kim M.J."/>
            <person name="Kim Y.S."/>
            <person name="Kim S.B."/>
        </authorList>
    </citation>
    <scope>NUCLEOTIDE SEQUENCE [LARGE SCALE GENOMIC DNA]</scope>
    <source>
        <strain evidence="11 12">MMS16-CNU450</strain>
    </source>
</reference>
<dbReference type="EMBL" id="QKYN01000035">
    <property type="protein sequence ID" value="RAG86009.1"/>
    <property type="molecule type" value="Genomic_DNA"/>
</dbReference>
<dbReference type="PROSITE" id="PS50850">
    <property type="entry name" value="MFS"/>
    <property type="match status" value="1"/>
</dbReference>
<evidence type="ECO:0000256" key="1">
    <source>
        <dbReference type="ARBA" id="ARBA00004651"/>
    </source>
</evidence>
<keyword evidence="7" id="KW-0046">Antibiotic resistance</keyword>
<keyword evidence="6 9" id="KW-0472">Membrane</keyword>
<dbReference type="PANTHER" id="PTHR42718">
    <property type="entry name" value="MAJOR FACILITATOR SUPERFAMILY MULTIDRUG TRANSPORTER MFSC"/>
    <property type="match status" value="1"/>
</dbReference>
<dbReference type="InterPro" id="IPR011701">
    <property type="entry name" value="MFS"/>
</dbReference>
<evidence type="ECO:0000256" key="2">
    <source>
        <dbReference type="ARBA" id="ARBA00022448"/>
    </source>
</evidence>
<feature type="transmembrane region" description="Helical" evidence="9">
    <location>
        <begin position="314"/>
        <end position="336"/>
    </location>
</feature>
<dbReference type="Pfam" id="PF07690">
    <property type="entry name" value="MFS_1"/>
    <property type="match status" value="1"/>
</dbReference>
<keyword evidence="4 9" id="KW-0812">Transmembrane</keyword>